<accession>A0A7W8YTC0</accession>
<dbReference type="RefSeq" id="WP_183867398.1">
    <property type="nucleotide sequence ID" value="NZ_JACHCF010000005.1"/>
</dbReference>
<dbReference type="Proteomes" id="UP000537718">
    <property type="component" value="Unassembled WGS sequence"/>
</dbReference>
<protein>
    <recommendedName>
        <fullName evidence="1">T6SS Phospholipase effector Tle1-like catalytic domain-containing protein</fullName>
    </recommendedName>
</protein>
<evidence type="ECO:0000259" key="1">
    <source>
        <dbReference type="Pfam" id="PF09994"/>
    </source>
</evidence>
<dbReference type="PANTHER" id="PTHR33840">
    <property type="match status" value="1"/>
</dbReference>
<dbReference type="EMBL" id="JACHCF010000005">
    <property type="protein sequence ID" value="MBB5621419.1"/>
    <property type="molecule type" value="Genomic_DNA"/>
</dbReference>
<reference evidence="2 3" key="1">
    <citation type="submission" date="2020-08" db="EMBL/GenBank/DDBJ databases">
        <title>Genomic Encyclopedia of Type Strains, Phase IV (KMG-V): Genome sequencing to study the core and pangenomes of soil and plant-associated prokaryotes.</title>
        <authorList>
            <person name="Whitman W."/>
        </authorList>
    </citation>
    <scope>NUCLEOTIDE SEQUENCE [LARGE SCALE GENOMIC DNA]</scope>
    <source>
        <strain evidence="2 3">MP7CTX6</strain>
    </source>
</reference>
<name>A0A7W8YTC0_9SPHI</name>
<gene>
    <name evidence="2" type="ORF">HDE69_002480</name>
</gene>
<proteinExistence type="predicted"/>
<evidence type="ECO:0000313" key="2">
    <source>
        <dbReference type="EMBL" id="MBB5621419.1"/>
    </source>
</evidence>
<evidence type="ECO:0000313" key="3">
    <source>
        <dbReference type="Proteomes" id="UP000537718"/>
    </source>
</evidence>
<dbReference type="AlphaFoldDB" id="A0A7W8YTC0"/>
<sequence>MANGNINKTSLGKLSETSKGDYVAHAKTINTNAAGKITENSKDGIFFGEPEKRNGVKDDAIDIIVGMFFDGTNNNKRNNELRTAYDKNPGSKPFKFKGEDSYGNAPTNIQKMEGLYPIEECYSSLYIEGVGTTDLDTDSSYGYGLGEGGTGIEAKVKKGCLELTKKLLAVSNKKGKRINTITIDVFGFSRGATCARHFISEITKPVKTVSIYHDNDLGFDYYYCADGTTKNNRDKPFKATSKSKWEIDLPERGELGQYFEDFHLKYKNIFLRFGGLFDSVSSFGVAHWNDVKELDLNAINKMQHTVHLTAADEHRDNFELTAITRGVTRAFPGVHSDIGGGYRDAINDKGLLEKERDEVVILTSNSIVEENRKRLIEQGWYKDYQLTIGKVDKQRGRLIGTRRINNVYSLIPLYLMVELSKIQCGVKMNQTRLESVYSIPENDPKLNLKTVYERLRSYAIHNAPPMRFYTVSELKDLNKKVVAGLLPKEDHQLFIKDHLMLMELRNRYLHSSANYGAFGMSPTSSGNRKIFNLSK</sequence>
<feature type="domain" description="T6SS Phospholipase effector Tle1-like catalytic" evidence="1">
    <location>
        <begin position="68"/>
        <end position="346"/>
    </location>
</feature>
<dbReference type="InterPro" id="IPR018712">
    <property type="entry name" value="Tle1-like_cat"/>
</dbReference>
<comment type="caution">
    <text evidence="2">The sequence shown here is derived from an EMBL/GenBank/DDBJ whole genome shotgun (WGS) entry which is preliminary data.</text>
</comment>
<dbReference type="Pfam" id="PF09994">
    <property type="entry name" value="T6SS_Tle1-like_cat"/>
    <property type="match status" value="1"/>
</dbReference>
<organism evidence="2 3">
    <name type="scientific">Pedobacter cryoconitis</name>
    <dbReference type="NCBI Taxonomy" id="188932"/>
    <lineage>
        <taxon>Bacteria</taxon>
        <taxon>Pseudomonadati</taxon>
        <taxon>Bacteroidota</taxon>
        <taxon>Sphingobacteriia</taxon>
        <taxon>Sphingobacteriales</taxon>
        <taxon>Sphingobacteriaceae</taxon>
        <taxon>Pedobacter</taxon>
    </lineage>
</organism>
<dbReference type="PANTHER" id="PTHR33840:SF1">
    <property type="entry name" value="TLE1 PHOSPHOLIPASE DOMAIN-CONTAINING PROTEIN"/>
    <property type="match status" value="1"/>
</dbReference>